<dbReference type="InParanoid" id="A0A1Y2E798"/>
<feature type="transmembrane region" description="Helical" evidence="6">
    <location>
        <begin position="37"/>
        <end position="60"/>
    </location>
</feature>
<accession>A0A1Y2E798</accession>
<keyword evidence="4 5" id="KW-0408">Iron</keyword>
<organism evidence="7 8">
    <name type="scientific">Pseudomassariella vexata</name>
    <dbReference type="NCBI Taxonomy" id="1141098"/>
    <lineage>
        <taxon>Eukaryota</taxon>
        <taxon>Fungi</taxon>
        <taxon>Dikarya</taxon>
        <taxon>Ascomycota</taxon>
        <taxon>Pezizomycotina</taxon>
        <taxon>Sordariomycetes</taxon>
        <taxon>Xylariomycetidae</taxon>
        <taxon>Amphisphaeriales</taxon>
        <taxon>Pseudomassariaceae</taxon>
        <taxon>Pseudomassariella</taxon>
    </lineage>
</organism>
<keyword evidence="8" id="KW-1185">Reference proteome</keyword>
<comment type="similarity">
    <text evidence="1">Belongs to the cytochrome P450 family.</text>
</comment>
<dbReference type="Gene3D" id="1.10.630.10">
    <property type="entry name" value="Cytochrome P450"/>
    <property type="match status" value="1"/>
</dbReference>
<keyword evidence="7" id="KW-0503">Monooxygenase</keyword>
<reference evidence="7 8" key="1">
    <citation type="submission" date="2016-07" db="EMBL/GenBank/DDBJ databases">
        <title>Pervasive Adenine N6-methylation of Active Genes in Fungi.</title>
        <authorList>
            <consortium name="DOE Joint Genome Institute"/>
            <person name="Mondo S.J."/>
            <person name="Dannebaum R.O."/>
            <person name="Kuo R.C."/>
            <person name="Labutti K."/>
            <person name="Haridas S."/>
            <person name="Kuo A."/>
            <person name="Salamov A."/>
            <person name="Ahrendt S.R."/>
            <person name="Lipzen A."/>
            <person name="Sullivan W."/>
            <person name="Andreopoulos W.B."/>
            <person name="Clum A."/>
            <person name="Lindquist E."/>
            <person name="Daum C."/>
            <person name="Ramamoorthy G.K."/>
            <person name="Gryganskyi A."/>
            <person name="Culley D."/>
            <person name="Magnuson J.K."/>
            <person name="James T.Y."/>
            <person name="O'Malley M.A."/>
            <person name="Stajich J.E."/>
            <person name="Spatafora J.W."/>
            <person name="Visel A."/>
            <person name="Grigoriev I.V."/>
        </authorList>
    </citation>
    <scope>NUCLEOTIDE SEQUENCE [LARGE SCALE GENOMIC DNA]</scope>
    <source>
        <strain evidence="7 8">CBS 129021</strain>
    </source>
</reference>
<comment type="caution">
    <text evidence="7">The sequence shown here is derived from an EMBL/GenBank/DDBJ whole genome shotgun (WGS) entry which is preliminary data.</text>
</comment>
<name>A0A1Y2E798_9PEZI</name>
<evidence type="ECO:0000256" key="5">
    <source>
        <dbReference type="PIRSR" id="PIRSR602401-1"/>
    </source>
</evidence>
<keyword evidence="7" id="KW-0560">Oxidoreductase</keyword>
<dbReference type="InterPro" id="IPR036396">
    <property type="entry name" value="Cyt_P450_sf"/>
</dbReference>
<evidence type="ECO:0000256" key="3">
    <source>
        <dbReference type="ARBA" id="ARBA00022723"/>
    </source>
</evidence>
<dbReference type="PRINTS" id="PR00463">
    <property type="entry name" value="EP450I"/>
</dbReference>
<dbReference type="Pfam" id="PF00067">
    <property type="entry name" value="p450"/>
    <property type="match status" value="1"/>
</dbReference>
<dbReference type="GO" id="GO:0020037">
    <property type="term" value="F:heme binding"/>
    <property type="evidence" value="ECO:0007669"/>
    <property type="project" value="InterPro"/>
</dbReference>
<dbReference type="InterPro" id="IPR050121">
    <property type="entry name" value="Cytochrome_P450_monoxygenase"/>
</dbReference>
<dbReference type="FunCoup" id="A0A1Y2E798">
    <property type="interactions" value="1454"/>
</dbReference>
<dbReference type="AlphaFoldDB" id="A0A1Y2E798"/>
<proteinExistence type="inferred from homology"/>
<dbReference type="OrthoDB" id="1470350at2759"/>
<comment type="cofactor">
    <cofactor evidence="5">
        <name>heme</name>
        <dbReference type="ChEBI" id="CHEBI:30413"/>
    </cofactor>
</comment>
<evidence type="ECO:0000313" key="8">
    <source>
        <dbReference type="Proteomes" id="UP000193689"/>
    </source>
</evidence>
<evidence type="ECO:0000256" key="2">
    <source>
        <dbReference type="ARBA" id="ARBA00022617"/>
    </source>
</evidence>
<evidence type="ECO:0000256" key="4">
    <source>
        <dbReference type="ARBA" id="ARBA00023004"/>
    </source>
</evidence>
<dbReference type="GeneID" id="63776020"/>
<evidence type="ECO:0000256" key="6">
    <source>
        <dbReference type="SAM" id="Phobius"/>
    </source>
</evidence>
<dbReference type="RefSeq" id="XP_040718046.1">
    <property type="nucleotide sequence ID" value="XM_040859808.1"/>
</dbReference>
<dbReference type="PANTHER" id="PTHR24305:SF166">
    <property type="entry name" value="CYTOCHROME P450 12A4, MITOCHONDRIAL-RELATED"/>
    <property type="match status" value="1"/>
</dbReference>
<keyword evidence="3 5" id="KW-0479">Metal-binding</keyword>
<dbReference type="GO" id="GO:0005506">
    <property type="term" value="F:iron ion binding"/>
    <property type="evidence" value="ECO:0007669"/>
    <property type="project" value="InterPro"/>
</dbReference>
<keyword evidence="6" id="KW-0472">Membrane</keyword>
<dbReference type="InterPro" id="IPR001128">
    <property type="entry name" value="Cyt_P450"/>
</dbReference>
<keyword evidence="2 5" id="KW-0349">Heme</keyword>
<evidence type="ECO:0000256" key="1">
    <source>
        <dbReference type="ARBA" id="ARBA00010617"/>
    </source>
</evidence>
<dbReference type="PANTHER" id="PTHR24305">
    <property type="entry name" value="CYTOCHROME P450"/>
    <property type="match status" value="1"/>
</dbReference>
<dbReference type="Proteomes" id="UP000193689">
    <property type="component" value="Unassembled WGS sequence"/>
</dbReference>
<dbReference type="InterPro" id="IPR002401">
    <property type="entry name" value="Cyt_P450_E_grp-I"/>
</dbReference>
<dbReference type="PRINTS" id="PR00385">
    <property type="entry name" value="P450"/>
</dbReference>
<keyword evidence="6" id="KW-1133">Transmembrane helix</keyword>
<dbReference type="EMBL" id="MCFJ01000004">
    <property type="protein sequence ID" value="ORY67422.1"/>
    <property type="molecule type" value="Genomic_DNA"/>
</dbReference>
<dbReference type="STRING" id="1141098.A0A1Y2E798"/>
<feature type="binding site" description="axial binding residue" evidence="5">
    <location>
        <position position="499"/>
    </location>
    <ligand>
        <name>heme</name>
        <dbReference type="ChEBI" id="CHEBI:30413"/>
    </ligand>
    <ligandPart>
        <name>Fe</name>
        <dbReference type="ChEBI" id="CHEBI:18248"/>
    </ligandPart>
</feature>
<dbReference type="SUPFAM" id="SSF48264">
    <property type="entry name" value="Cytochrome P450"/>
    <property type="match status" value="1"/>
</dbReference>
<dbReference type="GO" id="GO:0004497">
    <property type="term" value="F:monooxygenase activity"/>
    <property type="evidence" value="ECO:0007669"/>
    <property type="project" value="UniProtKB-KW"/>
</dbReference>
<keyword evidence="6" id="KW-0812">Transmembrane</keyword>
<dbReference type="CDD" id="cd11069">
    <property type="entry name" value="CYP_FUM15-like"/>
    <property type="match status" value="1"/>
</dbReference>
<sequence>MSENTNTWHFIKLATAAASYALVQYAPNYGVTSSSGYLGTFFTTYGVIFAVWAVYAKFVWPKWLNPLSKLPQPKGVTLLNGHFGQVFNKGFGETEAQWMRDIPNKGFVYYLAQLNQPRLIVTSPTALREIMNRTYEFIKPPGVKLFAAKILGIGLVLSEREQHRIQRRAFLPVFAPKHIRDMYPIFWAKTREVTETFTRLVRGGGERGEATIEVGGWAARTALDVITLTTVGKDFGSVADENSPLSRVYRTVVYPTRAFLVLAILKLYFPVWLIENLPLKWNHYQNEACATIRTICRQLLAEKRQKLSEKSLHDKDVLSVCLQYEEIADVTEEEVIDQMTSLLAAGHETISVGITWAIYMLCVYPEWQTRLREEVRANVPSPSAAVDDDGRGGVTADQVEHMPLMNAFLSETVRRYPPIPLTMRYSTQNTTLDDVIVPEGTLLIVPIKGINRDERFWGPDADKFRPERWLSAENGNYLSTGGVSNKYGNLSFLQGARSCVAQNFSRAEMACIISAWVGRFKFELVDKRLMDENNMEVSNGNLSGKPLHGLDVKLRIVEGW</sequence>
<dbReference type="GO" id="GO:0016705">
    <property type="term" value="F:oxidoreductase activity, acting on paired donors, with incorporation or reduction of molecular oxygen"/>
    <property type="evidence" value="ECO:0007669"/>
    <property type="project" value="InterPro"/>
</dbReference>
<gene>
    <name evidence="7" type="ORF">BCR38DRAFT_426995</name>
</gene>
<protein>
    <submittedName>
        <fullName evidence="7">Cytochrome P450 monooxygenase-like protein</fullName>
    </submittedName>
</protein>
<evidence type="ECO:0000313" key="7">
    <source>
        <dbReference type="EMBL" id="ORY67422.1"/>
    </source>
</evidence>